<keyword evidence="2" id="KW-1185">Reference proteome</keyword>
<evidence type="ECO:0000313" key="1">
    <source>
        <dbReference type="EMBL" id="ETN84743.1"/>
    </source>
</evidence>
<name>W2TSF7_NECAM</name>
<dbReference type="Proteomes" id="UP000053676">
    <property type="component" value="Unassembled WGS sequence"/>
</dbReference>
<organism evidence="1 2">
    <name type="scientific">Necator americanus</name>
    <name type="common">Human hookworm</name>
    <dbReference type="NCBI Taxonomy" id="51031"/>
    <lineage>
        <taxon>Eukaryota</taxon>
        <taxon>Metazoa</taxon>
        <taxon>Ecdysozoa</taxon>
        <taxon>Nematoda</taxon>
        <taxon>Chromadorea</taxon>
        <taxon>Rhabditida</taxon>
        <taxon>Rhabditina</taxon>
        <taxon>Rhabditomorpha</taxon>
        <taxon>Strongyloidea</taxon>
        <taxon>Ancylostomatidae</taxon>
        <taxon>Bunostominae</taxon>
        <taxon>Necator</taxon>
    </lineage>
</organism>
<dbReference type="AlphaFoldDB" id="W2TSF7"/>
<protein>
    <submittedName>
        <fullName evidence="1">Uncharacterized protein</fullName>
    </submittedName>
</protein>
<sequence length="70" mass="7978">MYMGLVDDFGWKAAAKLGFPKESGVSLPTGVKRWGEMADLFERKRLCTLNSFFSVKRLVSTLKRFGFCHD</sequence>
<accession>W2TSF7</accession>
<reference evidence="2" key="1">
    <citation type="journal article" date="2014" name="Nat. Genet.">
        <title>Genome of the human hookworm Necator americanus.</title>
        <authorList>
            <person name="Tang Y.T."/>
            <person name="Gao X."/>
            <person name="Rosa B.A."/>
            <person name="Abubucker S."/>
            <person name="Hallsworth-Pepin K."/>
            <person name="Martin J."/>
            <person name="Tyagi R."/>
            <person name="Heizer E."/>
            <person name="Zhang X."/>
            <person name="Bhonagiri-Palsikar V."/>
            <person name="Minx P."/>
            <person name="Warren W.C."/>
            <person name="Wang Q."/>
            <person name="Zhan B."/>
            <person name="Hotez P.J."/>
            <person name="Sternberg P.W."/>
            <person name="Dougall A."/>
            <person name="Gaze S.T."/>
            <person name="Mulvenna J."/>
            <person name="Sotillo J."/>
            <person name="Ranganathan S."/>
            <person name="Rabelo E.M."/>
            <person name="Wilson R.K."/>
            <person name="Felgner P.L."/>
            <person name="Bethony J."/>
            <person name="Hawdon J.M."/>
            <person name="Gasser R.B."/>
            <person name="Loukas A."/>
            <person name="Mitreva M."/>
        </authorList>
    </citation>
    <scope>NUCLEOTIDE SEQUENCE [LARGE SCALE GENOMIC DNA]</scope>
</reference>
<dbReference type="EMBL" id="KI657872">
    <property type="protein sequence ID" value="ETN84743.1"/>
    <property type="molecule type" value="Genomic_DNA"/>
</dbReference>
<proteinExistence type="predicted"/>
<evidence type="ECO:0000313" key="2">
    <source>
        <dbReference type="Proteomes" id="UP000053676"/>
    </source>
</evidence>
<dbReference type="KEGG" id="nai:NECAME_06707"/>
<gene>
    <name evidence="1" type="ORF">NECAME_06707</name>
</gene>